<feature type="non-terminal residue" evidence="1">
    <location>
        <position position="250"/>
    </location>
</feature>
<gene>
    <name evidence="1" type="ORF">S03H2_48835</name>
</gene>
<comment type="caution">
    <text evidence="1">The sequence shown here is derived from an EMBL/GenBank/DDBJ whole genome shotgun (WGS) entry which is preliminary data.</text>
</comment>
<evidence type="ECO:0000313" key="1">
    <source>
        <dbReference type="EMBL" id="GAH67641.1"/>
    </source>
</evidence>
<dbReference type="EMBL" id="BARU01030822">
    <property type="protein sequence ID" value="GAH67641.1"/>
    <property type="molecule type" value="Genomic_DNA"/>
</dbReference>
<reference evidence="1" key="1">
    <citation type="journal article" date="2014" name="Front. Microbiol.">
        <title>High frequency of phylogenetically diverse reductive dehalogenase-homologous genes in deep subseafloor sedimentary metagenomes.</title>
        <authorList>
            <person name="Kawai M."/>
            <person name="Futagami T."/>
            <person name="Toyoda A."/>
            <person name="Takaki Y."/>
            <person name="Nishi S."/>
            <person name="Hori S."/>
            <person name="Arai W."/>
            <person name="Tsubouchi T."/>
            <person name="Morono Y."/>
            <person name="Uchiyama I."/>
            <person name="Ito T."/>
            <person name="Fujiyama A."/>
            <person name="Inagaki F."/>
            <person name="Takami H."/>
        </authorList>
    </citation>
    <scope>NUCLEOTIDE SEQUENCE</scope>
    <source>
        <strain evidence="1">Expedition CK06-06</strain>
    </source>
</reference>
<name>X1HBS4_9ZZZZ</name>
<protein>
    <recommendedName>
        <fullName evidence="2">Terminase large subunit gp17-like C-terminal domain-containing protein</fullName>
    </recommendedName>
</protein>
<dbReference type="Gene3D" id="3.40.50.300">
    <property type="entry name" value="P-loop containing nucleotide triphosphate hydrolases"/>
    <property type="match status" value="1"/>
</dbReference>
<accession>X1HBS4</accession>
<dbReference type="AlphaFoldDB" id="X1HBS4"/>
<sequence>MKLRPYQQEVAKAVLESVQSRSGLTLSVEISRQGGKNELSAHIEVLLLTLYMAQGGNLVKCSPTFKPQTIISMQRLKERLDEFGYGGIYHTEMGYIITLGAAHQVFLSADESSSVVGHTADILLEVDESQDVSKEKYTKEFRPMGSSTNATTIHYGTTWDDATLLEEIKQTNIELERKDGIKRHFRYDWQEVSRHNPDYKRYVESERARLGEEHPLFRTQYMLLPISGGGGFLTRQQIVTMMSSKGEFRP</sequence>
<organism evidence="1">
    <name type="scientific">marine sediment metagenome</name>
    <dbReference type="NCBI Taxonomy" id="412755"/>
    <lineage>
        <taxon>unclassified sequences</taxon>
        <taxon>metagenomes</taxon>
        <taxon>ecological metagenomes</taxon>
    </lineage>
</organism>
<dbReference type="InterPro" id="IPR027417">
    <property type="entry name" value="P-loop_NTPase"/>
</dbReference>
<proteinExistence type="predicted"/>
<evidence type="ECO:0008006" key="2">
    <source>
        <dbReference type="Google" id="ProtNLM"/>
    </source>
</evidence>